<dbReference type="UniPathway" id="UPA00136">
    <property type="reaction ID" value="UER00199"/>
</dbReference>
<evidence type="ECO:0000256" key="4">
    <source>
        <dbReference type="SAM" id="MobiDB-lite"/>
    </source>
</evidence>
<dbReference type="InterPro" id="IPR045304">
    <property type="entry name" value="LbH_SAT"/>
</dbReference>
<name>A0A4D9CTZ3_9STRA</name>
<feature type="region of interest" description="Disordered" evidence="4">
    <location>
        <begin position="15"/>
        <end position="65"/>
    </location>
</feature>
<proteinExistence type="predicted"/>
<keyword evidence="3" id="KW-0012">Acyltransferase</keyword>
<feature type="compositionally biased region" description="Low complexity" evidence="4">
    <location>
        <begin position="48"/>
        <end position="57"/>
    </location>
</feature>
<dbReference type="InterPro" id="IPR042122">
    <property type="entry name" value="Ser_AcTrfase_N_sf"/>
</dbReference>
<dbReference type="InterPro" id="IPR010493">
    <property type="entry name" value="Ser_AcTrfase_N"/>
</dbReference>
<evidence type="ECO:0000313" key="6">
    <source>
        <dbReference type="EMBL" id="TFJ81035.1"/>
    </source>
</evidence>
<dbReference type="SUPFAM" id="SSF51161">
    <property type="entry name" value="Trimeric LpxA-like enzymes"/>
    <property type="match status" value="1"/>
</dbReference>
<dbReference type="CDD" id="cd03354">
    <property type="entry name" value="LbH_SAT"/>
    <property type="match status" value="1"/>
</dbReference>
<keyword evidence="7" id="KW-1185">Reference proteome</keyword>
<reference evidence="6 7" key="1">
    <citation type="submission" date="2019-01" db="EMBL/GenBank/DDBJ databases">
        <title>Nuclear Genome Assembly of the Microalgal Biofuel strain Nannochloropsis salina CCMP1776.</title>
        <authorList>
            <person name="Hovde B."/>
        </authorList>
    </citation>
    <scope>NUCLEOTIDE SEQUENCE [LARGE SCALE GENOMIC DNA]</scope>
    <source>
        <strain evidence="6 7">CCMP1776</strain>
    </source>
</reference>
<dbReference type="InterPro" id="IPR011004">
    <property type="entry name" value="Trimer_LpxA-like_sf"/>
</dbReference>
<feature type="compositionally biased region" description="Basic and acidic residues" evidence="4">
    <location>
        <begin position="33"/>
        <end position="43"/>
    </location>
</feature>
<dbReference type="Gene3D" id="2.160.10.10">
    <property type="entry name" value="Hexapeptide repeat proteins"/>
    <property type="match status" value="1"/>
</dbReference>
<evidence type="ECO:0000256" key="1">
    <source>
        <dbReference type="ARBA" id="ARBA00022605"/>
    </source>
</evidence>
<dbReference type="Gene3D" id="1.10.3130.10">
    <property type="entry name" value="serine acetyltransferase, domain 1"/>
    <property type="match status" value="1"/>
</dbReference>
<evidence type="ECO:0000313" key="7">
    <source>
        <dbReference type="Proteomes" id="UP000355283"/>
    </source>
</evidence>
<organism evidence="6 7">
    <name type="scientific">Nannochloropsis salina CCMP1776</name>
    <dbReference type="NCBI Taxonomy" id="1027361"/>
    <lineage>
        <taxon>Eukaryota</taxon>
        <taxon>Sar</taxon>
        <taxon>Stramenopiles</taxon>
        <taxon>Ochrophyta</taxon>
        <taxon>Eustigmatophyceae</taxon>
        <taxon>Eustigmatales</taxon>
        <taxon>Monodopsidaceae</taxon>
        <taxon>Microchloropsis</taxon>
        <taxon>Microchloropsis salina</taxon>
    </lineage>
</organism>
<evidence type="ECO:0000256" key="3">
    <source>
        <dbReference type="ARBA" id="ARBA00023315"/>
    </source>
</evidence>
<comment type="caution">
    <text evidence="6">The sequence shown here is derived from an EMBL/GenBank/DDBJ whole genome shotgun (WGS) entry which is preliminary data.</text>
</comment>
<dbReference type="SMART" id="SM00971">
    <property type="entry name" value="SATase_N"/>
    <property type="match status" value="1"/>
</dbReference>
<dbReference type="Proteomes" id="UP000355283">
    <property type="component" value="Unassembled WGS sequence"/>
</dbReference>
<dbReference type="EMBL" id="SDOX01000145">
    <property type="protein sequence ID" value="TFJ81035.1"/>
    <property type="molecule type" value="Genomic_DNA"/>
</dbReference>
<evidence type="ECO:0000259" key="5">
    <source>
        <dbReference type="SMART" id="SM00971"/>
    </source>
</evidence>
<dbReference type="OrthoDB" id="25818at2759"/>
<keyword evidence="2" id="KW-0808">Transferase</keyword>
<dbReference type="PANTHER" id="PTHR42811">
    <property type="entry name" value="SERINE ACETYLTRANSFERASE"/>
    <property type="match status" value="1"/>
</dbReference>
<dbReference type="InterPro" id="IPR053376">
    <property type="entry name" value="Serine_acetyltransferase"/>
</dbReference>
<evidence type="ECO:0000256" key="2">
    <source>
        <dbReference type="ARBA" id="ARBA00022679"/>
    </source>
</evidence>
<dbReference type="Pfam" id="PF06426">
    <property type="entry name" value="SATase_N"/>
    <property type="match status" value="1"/>
</dbReference>
<dbReference type="AlphaFoldDB" id="A0A4D9CTZ3"/>
<keyword evidence="1" id="KW-0028">Amino-acid biosynthesis</keyword>
<accession>A0A4D9CTZ3</accession>
<feature type="domain" description="Serine acetyltransferase N-terminal" evidence="5">
    <location>
        <begin position="82"/>
        <end position="186"/>
    </location>
</feature>
<sequence>MAFVHMPPPTVLWKGETRASLSRAANEEIGTEGGKEAEQRAPVKDTVSSESSGASPSMELQSKSPSRIQDLVRLLHASEDPLWELVKFEAETSAAQDDKAAGLIQQRVLDRGGIQSAARDFLATKLQGSNLPATKMKLLIDSVFQEEPGIVQDLREDLLVATMRDSSIPSLLAAFLFSKGYHAVATYRIAHSIYSQGRESLARYLQSLNSELFGADIHPACCVGRALYLSSGTCVVIGETAKLGDDVIIMQGVTLGGNGKERGDRHPKLGSGVLVAAGSTVLGNIPIGDGVIISAGSVVLRPVPEYTRCSGVPAKVTSVLRKHKENVLSIQGMGQSHFVEIFQDPQRGG</sequence>
<protein>
    <recommendedName>
        <fullName evidence="5">Serine acetyltransferase N-terminal domain-containing protein</fullName>
    </recommendedName>
</protein>
<dbReference type="GO" id="GO:0009001">
    <property type="term" value="F:serine O-acetyltransferase activity"/>
    <property type="evidence" value="ECO:0007669"/>
    <property type="project" value="InterPro"/>
</dbReference>
<gene>
    <name evidence="6" type="ORF">NSK_007678</name>
</gene>
<dbReference type="GO" id="GO:0005737">
    <property type="term" value="C:cytoplasm"/>
    <property type="evidence" value="ECO:0007669"/>
    <property type="project" value="InterPro"/>
</dbReference>
<dbReference type="GO" id="GO:0006535">
    <property type="term" value="P:cysteine biosynthetic process from serine"/>
    <property type="evidence" value="ECO:0007669"/>
    <property type="project" value="InterPro"/>
</dbReference>
<dbReference type="NCBIfam" id="NF041874">
    <property type="entry name" value="EPS_EpsC"/>
    <property type="match status" value="1"/>
</dbReference>